<organism evidence="6 7">
    <name type="scientific">Hoeflea poritis</name>
    <dbReference type="NCBI Taxonomy" id="2993659"/>
    <lineage>
        <taxon>Bacteria</taxon>
        <taxon>Pseudomonadati</taxon>
        <taxon>Pseudomonadota</taxon>
        <taxon>Alphaproteobacteria</taxon>
        <taxon>Hyphomicrobiales</taxon>
        <taxon>Rhizobiaceae</taxon>
        <taxon>Hoeflea</taxon>
    </lineage>
</organism>
<evidence type="ECO:0000256" key="4">
    <source>
        <dbReference type="SAM" id="Phobius"/>
    </source>
</evidence>
<evidence type="ECO:0000313" key="6">
    <source>
        <dbReference type="EMBL" id="MDA4847683.1"/>
    </source>
</evidence>
<gene>
    <name evidence="6" type="ORF">OOZ53_20145</name>
</gene>
<dbReference type="SMART" id="SM00822">
    <property type="entry name" value="PKS_KR"/>
    <property type="match status" value="1"/>
</dbReference>
<sequence>MLPAMAKSGKSRLGNVWIVGASSGIGASLARLMEACADNVAITARSADKLEVMQSAGKRLSAFPADISDKEAIADAVAEIEKRFSGIDLAVLCAGVWVPMAADEMDVGEMRRAMDINYFGVVDTVNALLPGMKARGGGRIVIVASVAGYRGLPTSAAYGPTKAALINLVETLAIELSAWGIEVTIANPGFVDTPMARVNQFKMPGLISADTAAQKLLDGIIRHKPAIFFPFGFTSAIRLMNFLPTGLYYALIRRMTGAGKRKG</sequence>
<comment type="similarity">
    <text evidence="1 3">Belongs to the short-chain dehydrogenases/reductases (SDR) family.</text>
</comment>
<dbReference type="PRINTS" id="PR00080">
    <property type="entry name" value="SDRFAMILY"/>
</dbReference>
<dbReference type="EMBL" id="JAPJZH010000014">
    <property type="protein sequence ID" value="MDA4847683.1"/>
    <property type="molecule type" value="Genomic_DNA"/>
</dbReference>
<keyword evidence="2" id="KW-0560">Oxidoreductase</keyword>
<dbReference type="RefSeq" id="WP_271091518.1">
    <property type="nucleotide sequence ID" value="NZ_JAPJZH010000014.1"/>
</dbReference>
<dbReference type="InterPro" id="IPR002347">
    <property type="entry name" value="SDR_fam"/>
</dbReference>
<dbReference type="SUPFAM" id="SSF51735">
    <property type="entry name" value="NAD(P)-binding Rossmann-fold domains"/>
    <property type="match status" value="1"/>
</dbReference>
<dbReference type="InterPro" id="IPR036291">
    <property type="entry name" value="NAD(P)-bd_dom_sf"/>
</dbReference>
<reference evidence="6" key="1">
    <citation type="submission" date="2022-11" db="EMBL/GenBank/DDBJ databases">
        <title>Hoeflea poritis sp. nov., isolated from scleractinian coral Porites lutea.</title>
        <authorList>
            <person name="Zhang G."/>
            <person name="Wei Q."/>
            <person name="Cai L."/>
        </authorList>
    </citation>
    <scope>NUCLEOTIDE SEQUENCE</scope>
    <source>
        <strain evidence="6">E7-10</strain>
    </source>
</reference>
<dbReference type="Proteomes" id="UP001148313">
    <property type="component" value="Unassembled WGS sequence"/>
</dbReference>
<dbReference type="InterPro" id="IPR057326">
    <property type="entry name" value="KR_dom"/>
</dbReference>
<proteinExistence type="inferred from homology"/>
<dbReference type="PRINTS" id="PR00081">
    <property type="entry name" value="GDHRDH"/>
</dbReference>
<keyword evidence="4" id="KW-0472">Membrane</keyword>
<comment type="caution">
    <text evidence="6">The sequence shown here is derived from an EMBL/GenBank/DDBJ whole genome shotgun (WGS) entry which is preliminary data.</text>
</comment>
<keyword evidence="4" id="KW-0812">Transmembrane</keyword>
<dbReference type="PANTHER" id="PTHR44196:SF1">
    <property type="entry name" value="DEHYDROGENASE_REDUCTASE SDR FAMILY MEMBER 7B"/>
    <property type="match status" value="1"/>
</dbReference>
<evidence type="ECO:0000313" key="7">
    <source>
        <dbReference type="Proteomes" id="UP001148313"/>
    </source>
</evidence>
<evidence type="ECO:0000256" key="3">
    <source>
        <dbReference type="RuleBase" id="RU000363"/>
    </source>
</evidence>
<keyword evidence="4" id="KW-1133">Transmembrane helix</keyword>
<accession>A0ABT4VSI3</accession>
<protein>
    <submittedName>
        <fullName evidence="6">SDR family NAD(P)-dependent oxidoreductase</fullName>
    </submittedName>
</protein>
<dbReference type="PANTHER" id="PTHR44196">
    <property type="entry name" value="DEHYDROGENASE/REDUCTASE SDR FAMILY MEMBER 7B"/>
    <property type="match status" value="1"/>
</dbReference>
<dbReference type="Gene3D" id="3.40.50.720">
    <property type="entry name" value="NAD(P)-binding Rossmann-like Domain"/>
    <property type="match status" value="1"/>
</dbReference>
<feature type="transmembrane region" description="Helical" evidence="4">
    <location>
        <begin position="227"/>
        <end position="252"/>
    </location>
</feature>
<dbReference type="Pfam" id="PF00106">
    <property type="entry name" value="adh_short"/>
    <property type="match status" value="1"/>
</dbReference>
<name>A0ABT4VSI3_9HYPH</name>
<evidence type="ECO:0000256" key="2">
    <source>
        <dbReference type="ARBA" id="ARBA00023002"/>
    </source>
</evidence>
<evidence type="ECO:0000256" key="1">
    <source>
        <dbReference type="ARBA" id="ARBA00006484"/>
    </source>
</evidence>
<feature type="domain" description="Ketoreductase" evidence="5">
    <location>
        <begin position="14"/>
        <end position="184"/>
    </location>
</feature>
<evidence type="ECO:0000259" key="5">
    <source>
        <dbReference type="SMART" id="SM00822"/>
    </source>
</evidence>
<keyword evidence="7" id="KW-1185">Reference proteome</keyword>